<evidence type="ECO:0000313" key="1">
    <source>
        <dbReference type="EMBL" id="KAG8175449.1"/>
    </source>
</evidence>
<keyword evidence="2" id="KW-1185">Reference proteome</keyword>
<sequence>MTVTINATRIAIGLVTTSGDISEIASHFNSPPPFMTISDCDTYLPAPYGTRKAIEVIEMSALSVPYMPVYTANELIKLL</sequence>
<dbReference type="AlphaFoldDB" id="A0AAV6TVD6"/>
<accession>A0AAV6TVD6</accession>
<protein>
    <submittedName>
        <fullName evidence="1">Uncharacterized protein</fullName>
    </submittedName>
</protein>
<organism evidence="1 2">
    <name type="scientific">Oedothorax gibbosus</name>
    <dbReference type="NCBI Taxonomy" id="931172"/>
    <lineage>
        <taxon>Eukaryota</taxon>
        <taxon>Metazoa</taxon>
        <taxon>Ecdysozoa</taxon>
        <taxon>Arthropoda</taxon>
        <taxon>Chelicerata</taxon>
        <taxon>Arachnida</taxon>
        <taxon>Araneae</taxon>
        <taxon>Araneomorphae</taxon>
        <taxon>Entelegynae</taxon>
        <taxon>Araneoidea</taxon>
        <taxon>Linyphiidae</taxon>
        <taxon>Erigoninae</taxon>
        <taxon>Oedothorax</taxon>
    </lineage>
</organism>
<comment type="caution">
    <text evidence="1">The sequence shown here is derived from an EMBL/GenBank/DDBJ whole genome shotgun (WGS) entry which is preliminary data.</text>
</comment>
<evidence type="ECO:0000313" key="2">
    <source>
        <dbReference type="Proteomes" id="UP000827092"/>
    </source>
</evidence>
<gene>
    <name evidence="1" type="ORF">JTE90_024823</name>
</gene>
<dbReference type="Proteomes" id="UP000827092">
    <property type="component" value="Unassembled WGS sequence"/>
</dbReference>
<name>A0AAV6TVD6_9ARAC</name>
<dbReference type="EMBL" id="JAFNEN010000999">
    <property type="protein sequence ID" value="KAG8175449.1"/>
    <property type="molecule type" value="Genomic_DNA"/>
</dbReference>
<proteinExistence type="predicted"/>
<reference evidence="1 2" key="1">
    <citation type="journal article" date="2022" name="Nat. Ecol. Evol.">
        <title>A masculinizing supergene underlies an exaggerated male reproductive morph in a spider.</title>
        <authorList>
            <person name="Hendrickx F."/>
            <person name="De Corte Z."/>
            <person name="Sonet G."/>
            <person name="Van Belleghem S.M."/>
            <person name="Kostlbacher S."/>
            <person name="Vangestel C."/>
        </authorList>
    </citation>
    <scope>NUCLEOTIDE SEQUENCE [LARGE SCALE GENOMIC DNA]</scope>
    <source>
        <strain evidence="1">W744_W776</strain>
    </source>
</reference>